<feature type="compositionally biased region" description="Basic residues" evidence="1">
    <location>
        <begin position="110"/>
        <end position="127"/>
    </location>
</feature>
<evidence type="ECO:0000256" key="1">
    <source>
        <dbReference type="SAM" id="MobiDB-lite"/>
    </source>
</evidence>
<accession>X8DD72</accession>
<feature type="compositionally biased region" description="Pro residues" evidence="1">
    <location>
        <begin position="79"/>
        <end position="91"/>
    </location>
</feature>
<keyword evidence="2" id="KW-1133">Transmembrane helix</keyword>
<proteinExistence type="predicted"/>
<protein>
    <submittedName>
        <fullName evidence="3">Putative membrane protein mmpS3</fullName>
    </submittedName>
</protein>
<reference evidence="3" key="1">
    <citation type="submission" date="2014-01" db="EMBL/GenBank/DDBJ databases">
        <authorList>
            <person name="Brown-Elliot B."/>
            <person name="Wallace R."/>
            <person name="Lenaerts A."/>
            <person name="Ordway D."/>
            <person name="DeGroote M.A."/>
            <person name="Parker T."/>
            <person name="Sizemore C."/>
            <person name="Tallon L.J."/>
            <person name="Sadzewicz L.K."/>
            <person name="Sengamalay N."/>
            <person name="Fraser C.M."/>
            <person name="Hine E."/>
            <person name="Shefchek K.A."/>
            <person name="Das S.P."/>
            <person name="Tettelin H."/>
        </authorList>
    </citation>
    <scope>NUCLEOTIDE SEQUENCE [LARGE SCALE GENOMIC DNA]</scope>
    <source>
        <strain evidence="3">4042</strain>
    </source>
</reference>
<keyword evidence="2" id="KW-0472">Membrane</keyword>
<name>X8DD72_MYCXE</name>
<feature type="region of interest" description="Disordered" evidence="1">
    <location>
        <begin position="58"/>
        <end position="195"/>
    </location>
</feature>
<gene>
    <name evidence="3" type="ORF">I553_8193</name>
</gene>
<evidence type="ECO:0000256" key="2">
    <source>
        <dbReference type="SAM" id="Phobius"/>
    </source>
</evidence>
<feature type="compositionally biased region" description="Low complexity" evidence="1">
    <location>
        <begin position="59"/>
        <end position="70"/>
    </location>
</feature>
<comment type="caution">
    <text evidence="3">The sequence shown here is derived from an EMBL/GenBank/DDBJ whole genome shotgun (WGS) entry which is preliminary data.</text>
</comment>
<feature type="transmembrane region" description="Helical" evidence="2">
    <location>
        <begin position="29"/>
        <end position="51"/>
    </location>
</feature>
<dbReference type="PATRIC" id="fig|1299334.3.peg.2352"/>
<evidence type="ECO:0000313" key="3">
    <source>
        <dbReference type="EMBL" id="EUA65688.1"/>
    </source>
</evidence>
<organism evidence="3">
    <name type="scientific">Mycobacterium xenopi 4042</name>
    <dbReference type="NCBI Taxonomy" id="1299334"/>
    <lineage>
        <taxon>Bacteria</taxon>
        <taxon>Bacillati</taxon>
        <taxon>Actinomycetota</taxon>
        <taxon>Actinomycetes</taxon>
        <taxon>Mycobacteriales</taxon>
        <taxon>Mycobacteriaceae</taxon>
        <taxon>Mycobacterium</taxon>
    </lineage>
</organism>
<sequence length="195" mass="21190">MPVDLGLYDYDSYDEPAAQDQGRPPRWPWVVGVAAIVAAIALVVSVSLLFARTGTTKLATPSTAPTSTPPMQDEIIATTPPPALPPPPPPRETVTVTTTAPPRPAAPPPRLRHHRRQRLRRRQRHPRPLPTANHDTGRPAAGHLFGDRHQGALRHHHRDLHRRVRAAAHSAQRLHPVDADSHTDLAVGGRLGGGV</sequence>
<dbReference type="AlphaFoldDB" id="X8DD72"/>
<keyword evidence="2" id="KW-0812">Transmembrane</keyword>
<feature type="compositionally biased region" description="Basic residues" evidence="1">
    <location>
        <begin position="151"/>
        <end position="166"/>
    </location>
</feature>
<dbReference type="EMBL" id="JAOB01000026">
    <property type="protein sequence ID" value="EUA65688.1"/>
    <property type="molecule type" value="Genomic_DNA"/>
</dbReference>